<evidence type="ECO:0000313" key="2">
    <source>
        <dbReference type="Proteomes" id="UP000055590"/>
    </source>
</evidence>
<gene>
    <name evidence="1" type="ORF">AKJ08_1945</name>
</gene>
<sequence length="38" mass="4458">MSHRFPPRRVNRCNSCRQDGSRITAEAKSVRFLQLAIR</sequence>
<organism evidence="1 2">
    <name type="scientific">Vulgatibacter incomptus</name>
    <dbReference type="NCBI Taxonomy" id="1391653"/>
    <lineage>
        <taxon>Bacteria</taxon>
        <taxon>Pseudomonadati</taxon>
        <taxon>Myxococcota</taxon>
        <taxon>Myxococcia</taxon>
        <taxon>Myxococcales</taxon>
        <taxon>Cystobacterineae</taxon>
        <taxon>Vulgatibacteraceae</taxon>
        <taxon>Vulgatibacter</taxon>
    </lineage>
</organism>
<keyword evidence="2" id="KW-1185">Reference proteome</keyword>
<dbReference type="KEGG" id="vin:AKJ08_1945"/>
<evidence type="ECO:0000313" key="1">
    <source>
        <dbReference type="EMBL" id="AKU91558.1"/>
    </source>
</evidence>
<reference evidence="1 2" key="1">
    <citation type="submission" date="2015-08" db="EMBL/GenBank/DDBJ databases">
        <authorList>
            <person name="Babu N.S."/>
            <person name="Beckwith C.J."/>
            <person name="Beseler K.G."/>
            <person name="Brison A."/>
            <person name="Carone J.V."/>
            <person name="Caskin T.P."/>
            <person name="Diamond M."/>
            <person name="Durham M.E."/>
            <person name="Foxe J.M."/>
            <person name="Go M."/>
            <person name="Henderson B.A."/>
            <person name="Jones I.B."/>
            <person name="McGettigan J.A."/>
            <person name="Micheletti S.J."/>
            <person name="Nasrallah M.E."/>
            <person name="Ortiz D."/>
            <person name="Piller C.R."/>
            <person name="Privatt S.R."/>
            <person name="Schneider S.L."/>
            <person name="Sharp S."/>
            <person name="Smith T.C."/>
            <person name="Stanton J.D."/>
            <person name="Ullery H.E."/>
            <person name="Wilson R.J."/>
            <person name="Serrano M.G."/>
            <person name="Buck G."/>
            <person name="Lee V."/>
            <person name="Wang Y."/>
            <person name="Carvalho R."/>
            <person name="Voegtly L."/>
            <person name="Shi R."/>
            <person name="Duckworth R."/>
            <person name="Johnson A."/>
            <person name="Loviza R."/>
            <person name="Walstead R."/>
            <person name="Shah Z."/>
            <person name="Kiflezghi M."/>
            <person name="Wade K."/>
            <person name="Ball S.L."/>
            <person name="Bradley K.W."/>
            <person name="Asai D.J."/>
            <person name="Bowman C.A."/>
            <person name="Russell D.A."/>
            <person name="Pope W.H."/>
            <person name="Jacobs-Sera D."/>
            <person name="Hendrix R.W."/>
            <person name="Hatfull G.F."/>
        </authorList>
    </citation>
    <scope>NUCLEOTIDE SEQUENCE [LARGE SCALE GENOMIC DNA]</scope>
    <source>
        <strain evidence="1 2">DSM 27710</strain>
    </source>
</reference>
<dbReference type="EMBL" id="CP012332">
    <property type="protein sequence ID" value="AKU91558.1"/>
    <property type="molecule type" value="Genomic_DNA"/>
</dbReference>
<dbReference type="AlphaFoldDB" id="A0A0K1PDD9"/>
<accession>A0A0K1PDD9</accession>
<proteinExistence type="predicted"/>
<dbReference type="Proteomes" id="UP000055590">
    <property type="component" value="Chromosome"/>
</dbReference>
<protein>
    <submittedName>
        <fullName evidence="1">Uncharacterized protein</fullName>
    </submittedName>
</protein>
<name>A0A0K1PDD9_9BACT</name>